<reference evidence="2" key="1">
    <citation type="submission" date="2013-08" db="EMBL/GenBank/DDBJ databases">
        <authorList>
            <person name="Mendez C."/>
            <person name="Richter M."/>
            <person name="Ferrer M."/>
            <person name="Sanchez J."/>
        </authorList>
    </citation>
    <scope>NUCLEOTIDE SEQUENCE</scope>
</reference>
<name>T1B0P7_9ZZZZ</name>
<dbReference type="InterPro" id="IPR019734">
    <property type="entry name" value="TPR_rpt"/>
</dbReference>
<sequence>MNHPALSAAVRQSIEQGTQKAVQLMQEGRHEEADRLFRDLLNQGIGYPTLLHFSGLNAIELGRGEEGIALLKQSIALLPGDFAFKSNMATALIRLEKWDEAEALLRELRTRNPSHAPTAFALATLLHRSGHDGEAIEHWKACTLLEPEAVGAWFGYGESLTELHDWSAADEAYARAQALRPDHPLVRTLRADLRVLAGRRAEAKTLFEEALKLKPGFVSARIGLAELDGANGNFDKASSELRSILTDDPDAYAAAWMLARFKKFTADDPDKTLIKKVVQVAEQHPDDPMIQSAWHAWGKVLEDLGDYDAAWESYSRAKSVPQIKRRYTMSGQQLYMELILKSVDRHFIERHRSSTPGPARPIYVLGIPRSGTTLVEQILAAHSQVTAGGEMAELLHVVRQGLGISELEQLPFALNPLSPSAWGRMKEALNALYLRRAEGRANLTDKMPSNFIHVGMLHALSPEARFVHVRRDARDTCVSCYTTLFKTSYKFAQTLTHLGHYYRVHEAIMDYWQSLLPEGTILEVNYEQLARDPETEVPKLLAKLDLPFEEACLRPETVERPIATASLYQVRQPIRPTSIGRWHHFAQHLGPLEEALAIAHPLALPDEPAGGSL</sequence>
<dbReference type="Gene3D" id="1.25.40.10">
    <property type="entry name" value="Tetratricopeptide repeat domain"/>
    <property type="match status" value="1"/>
</dbReference>
<dbReference type="InterPro" id="IPR011990">
    <property type="entry name" value="TPR-like_helical_dom_sf"/>
</dbReference>
<proteinExistence type="predicted"/>
<organism evidence="2">
    <name type="scientific">mine drainage metagenome</name>
    <dbReference type="NCBI Taxonomy" id="410659"/>
    <lineage>
        <taxon>unclassified sequences</taxon>
        <taxon>metagenomes</taxon>
        <taxon>ecological metagenomes</taxon>
    </lineage>
</organism>
<evidence type="ECO:0000256" key="1">
    <source>
        <dbReference type="ARBA" id="ARBA00022679"/>
    </source>
</evidence>
<dbReference type="Pfam" id="PF13469">
    <property type="entry name" value="Sulfotransfer_3"/>
    <property type="match status" value="1"/>
</dbReference>
<accession>T1B0P7</accession>
<protein>
    <submittedName>
        <fullName evidence="2">TPR domain/sulfotransferase domain protein</fullName>
    </submittedName>
</protein>
<dbReference type="PANTHER" id="PTHR12788:SF10">
    <property type="entry name" value="PROTEIN-TYROSINE SULFOTRANSFERASE"/>
    <property type="match status" value="1"/>
</dbReference>
<reference evidence="2" key="2">
    <citation type="journal article" date="2014" name="ISME J.">
        <title>Microbial stratification in low pH oxic and suboxic macroscopic growths along an acid mine drainage.</title>
        <authorList>
            <person name="Mendez-Garcia C."/>
            <person name="Mesa V."/>
            <person name="Sprenger R.R."/>
            <person name="Richter M."/>
            <person name="Diez M.S."/>
            <person name="Solano J."/>
            <person name="Bargiela R."/>
            <person name="Golyshina O.V."/>
            <person name="Manteca A."/>
            <person name="Ramos J.L."/>
            <person name="Gallego J.R."/>
            <person name="Llorente I."/>
            <person name="Martins Dos Santos V.A."/>
            <person name="Jensen O.N."/>
            <person name="Pelaez A.I."/>
            <person name="Sanchez J."/>
            <person name="Ferrer M."/>
        </authorList>
    </citation>
    <scope>NUCLEOTIDE SEQUENCE</scope>
</reference>
<dbReference type="Pfam" id="PF14559">
    <property type="entry name" value="TPR_19"/>
    <property type="match status" value="2"/>
</dbReference>
<dbReference type="GO" id="GO:0008476">
    <property type="term" value="F:protein-tyrosine sulfotransferase activity"/>
    <property type="evidence" value="ECO:0007669"/>
    <property type="project" value="InterPro"/>
</dbReference>
<dbReference type="PANTHER" id="PTHR12788">
    <property type="entry name" value="PROTEIN-TYROSINE SULFOTRANSFERASE 2"/>
    <property type="match status" value="1"/>
</dbReference>
<evidence type="ECO:0000313" key="2">
    <source>
        <dbReference type="EMBL" id="EQD62133.1"/>
    </source>
</evidence>
<dbReference type="GO" id="GO:0005794">
    <property type="term" value="C:Golgi apparatus"/>
    <property type="evidence" value="ECO:0007669"/>
    <property type="project" value="UniProtKB-ARBA"/>
</dbReference>
<dbReference type="InterPro" id="IPR026634">
    <property type="entry name" value="TPST-like"/>
</dbReference>
<comment type="caution">
    <text evidence="2">The sequence shown here is derived from an EMBL/GenBank/DDBJ whole genome shotgun (WGS) entry which is preliminary data.</text>
</comment>
<dbReference type="SMART" id="SM00028">
    <property type="entry name" value="TPR"/>
    <property type="match status" value="4"/>
</dbReference>
<dbReference type="InterPro" id="IPR027417">
    <property type="entry name" value="P-loop_NTPase"/>
</dbReference>
<gene>
    <name evidence="2" type="ORF">B1B_07399</name>
</gene>
<dbReference type="PROSITE" id="PS50005">
    <property type="entry name" value="TPR"/>
    <property type="match status" value="1"/>
</dbReference>
<dbReference type="EMBL" id="AUZY01004709">
    <property type="protein sequence ID" value="EQD62133.1"/>
    <property type="molecule type" value="Genomic_DNA"/>
</dbReference>
<dbReference type="SUPFAM" id="SSF48452">
    <property type="entry name" value="TPR-like"/>
    <property type="match status" value="1"/>
</dbReference>
<dbReference type="AlphaFoldDB" id="T1B0P7"/>
<keyword evidence="1 2" id="KW-0808">Transferase</keyword>
<dbReference type="Gene3D" id="3.40.50.300">
    <property type="entry name" value="P-loop containing nucleotide triphosphate hydrolases"/>
    <property type="match status" value="1"/>
</dbReference>
<dbReference type="SUPFAM" id="SSF52540">
    <property type="entry name" value="P-loop containing nucleoside triphosphate hydrolases"/>
    <property type="match status" value="1"/>
</dbReference>